<feature type="region of interest" description="Disordered" evidence="1">
    <location>
        <begin position="1"/>
        <end position="27"/>
    </location>
</feature>
<proteinExistence type="predicted"/>
<evidence type="ECO:0000256" key="1">
    <source>
        <dbReference type="SAM" id="MobiDB-lite"/>
    </source>
</evidence>
<keyword evidence="3" id="KW-1185">Reference proteome</keyword>
<sequence>MGLAENDRPGKSAPSQSGFQVRDHGVAAAEHHGTDIRGFEVGFGQQLLHTILKLLQMWRSSGVEIHSIQGSSRIGLGKQH</sequence>
<gene>
    <name evidence="2" type="ORF">MB27_31165</name>
</gene>
<protein>
    <submittedName>
        <fullName evidence="2">Uncharacterized protein</fullName>
    </submittedName>
</protein>
<dbReference type="EMBL" id="JRTT01000060">
    <property type="protein sequence ID" value="KHD74049.1"/>
    <property type="molecule type" value="Genomic_DNA"/>
</dbReference>
<organism evidence="2 3">
    <name type="scientific">Actinoplanes utahensis</name>
    <dbReference type="NCBI Taxonomy" id="1869"/>
    <lineage>
        <taxon>Bacteria</taxon>
        <taxon>Bacillati</taxon>
        <taxon>Actinomycetota</taxon>
        <taxon>Actinomycetes</taxon>
        <taxon>Micromonosporales</taxon>
        <taxon>Micromonosporaceae</taxon>
        <taxon>Actinoplanes</taxon>
    </lineage>
</organism>
<dbReference type="AlphaFoldDB" id="A0A0A6UI95"/>
<name>A0A0A6UI95_ACTUT</name>
<reference evidence="2 3" key="1">
    <citation type="submission" date="2014-10" db="EMBL/GenBank/DDBJ databases">
        <title>Draft genome sequence of Actinoplanes utahensis NRRL 12052.</title>
        <authorList>
            <person name="Velasco-Bucheli B."/>
            <person name="del Cerro C."/>
            <person name="Hormigo D."/>
            <person name="Garcia J.L."/>
            <person name="Acebal C."/>
            <person name="Arroyo M."/>
            <person name="de la Mata I."/>
        </authorList>
    </citation>
    <scope>NUCLEOTIDE SEQUENCE [LARGE SCALE GENOMIC DNA]</scope>
    <source>
        <strain evidence="2 3">NRRL 12052</strain>
    </source>
</reference>
<evidence type="ECO:0000313" key="3">
    <source>
        <dbReference type="Proteomes" id="UP000054537"/>
    </source>
</evidence>
<evidence type="ECO:0000313" key="2">
    <source>
        <dbReference type="EMBL" id="KHD74049.1"/>
    </source>
</evidence>
<feature type="compositionally biased region" description="Basic and acidic residues" evidence="1">
    <location>
        <begin position="1"/>
        <end position="10"/>
    </location>
</feature>
<comment type="caution">
    <text evidence="2">The sequence shown here is derived from an EMBL/GenBank/DDBJ whole genome shotgun (WGS) entry which is preliminary data.</text>
</comment>
<dbReference type="Proteomes" id="UP000054537">
    <property type="component" value="Unassembled WGS sequence"/>
</dbReference>
<accession>A0A0A6UI95</accession>